<name>A0AAD1YVK4_9LAMI</name>
<dbReference type="EMBL" id="OU503038">
    <property type="protein sequence ID" value="CAI9758153.1"/>
    <property type="molecule type" value="Genomic_DNA"/>
</dbReference>
<comment type="similarity">
    <text evidence="1 2">Belongs to the TIFY/JAZ family.</text>
</comment>
<evidence type="ECO:0000313" key="4">
    <source>
        <dbReference type="EMBL" id="CAI9758153.1"/>
    </source>
</evidence>
<evidence type="ECO:0000313" key="5">
    <source>
        <dbReference type="Proteomes" id="UP000834106"/>
    </source>
</evidence>
<protein>
    <recommendedName>
        <fullName evidence="2">Protein TIFY</fullName>
    </recommendedName>
    <alternativeName>
        <fullName evidence="2">Jasmonate ZIM domain-containing protein</fullName>
    </alternativeName>
</protein>
<dbReference type="PANTHER" id="PTHR33077:SF74">
    <property type="entry name" value="PROTEIN JAZ7"/>
    <property type="match status" value="1"/>
</dbReference>
<keyword evidence="2" id="KW-1184">Jasmonic acid signaling pathway</keyword>
<gene>
    <name evidence="4" type="ORF">FPE_LOCUS5583</name>
</gene>
<evidence type="ECO:0000259" key="3">
    <source>
        <dbReference type="PROSITE" id="PS51320"/>
    </source>
</evidence>
<feature type="domain" description="Tify" evidence="3">
    <location>
        <begin position="102"/>
        <end position="137"/>
    </location>
</feature>
<dbReference type="AlphaFoldDB" id="A0AAD1YVK4"/>
<evidence type="ECO:0000256" key="1">
    <source>
        <dbReference type="ARBA" id="ARBA00008614"/>
    </source>
</evidence>
<proteinExistence type="inferred from homology"/>
<keyword evidence="5" id="KW-1185">Reference proteome</keyword>
<sequence length="213" mass="23294">MDYSLDSYLFAAIRGADISLSLSTSSSVDFDGEPLNFGENNTFAVPINKMISACSGSLEKAHMGEKSSLLFVPAPFNKLSSTTGFLYDLNEKPADLRNNADPTAQPALLTMMHSGAAHVFHEIIPDKGNHVMCVASKSSLATSSAEQSIRGYCYTPTVAMARRATLARFLEKRVHRLTRTKTSNLIRKSPDATTSPAWNLNMKCSKKKNNIIR</sequence>
<dbReference type="GO" id="GO:0009611">
    <property type="term" value="P:response to wounding"/>
    <property type="evidence" value="ECO:0007669"/>
    <property type="project" value="UniProtKB-UniRule"/>
</dbReference>
<dbReference type="PANTHER" id="PTHR33077">
    <property type="entry name" value="PROTEIN TIFY 4A-RELATED-RELATED"/>
    <property type="match status" value="1"/>
</dbReference>
<evidence type="ECO:0000256" key="2">
    <source>
        <dbReference type="RuleBase" id="RU369065"/>
    </source>
</evidence>
<comment type="domain">
    <text evidence="2">The jas domain is required for interaction with COI1.</text>
</comment>
<accession>A0AAD1YVK4</accession>
<dbReference type="InterPro" id="IPR018467">
    <property type="entry name" value="CCT_CS"/>
</dbReference>
<dbReference type="GO" id="GO:0005634">
    <property type="term" value="C:nucleus"/>
    <property type="evidence" value="ECO:0007669"/>
    <property type="project" value="UniProtKB-SubCell"/>
</dbReference>
<dbReference type="GO" id="GO:0031347">
    <property type="term" value="P:regulation of defense response"/>
    <property type="evidence" value="ECO:0007669"/>
    <property type="project" value="UniProtKB-UniRule"/>
</dbReference>
<comment type="subcellular location">
    <subcellularLocation>
        <location evidence="2">Nucleus</location>
    </subcellularLocation>
</comment>
<reference evidence="4" key="1">
    <citation type="submission" date="2023-05" db="EMBL/GenBank/DDBJ databases">
        <authorList>
            <person name="Huff M."/>
        </authorList>
    </citation>
    <scope>NUCLEOTIDE SEQUENCE</scope>
</reference>
<dbReference type="Proteomes" id="UP000834106">
    <property type="component" value="Chromosome 3"/>
</dbReference>
<dbReference type="GO" id="GO:2000022">
    <property type="term" value="P:regulation of jasmonic acid mediated signaling pathway"/>
    <property type="evidence" value="ECO:0007669"/>
    <property type="project" value="UniProtKB-UniRule"/>
</dbReference>
<dbReference type="PROSITE" id="PS51320">
    <property type="entry name" value="TIFY"/>
    <property type="match status" value="1"/>
</dbReference>
<comment type="function">
    <text evidence="2">Repressor of jasmonate responses.</text>
</comment>
<organism evidence="4 5">
    <name type="scientific">Fraxinus pennsylvanica</name>
    <dbReference type="NCBI Taxonomy" id="56036"/>
    <lineage>
        <taxon>Eukaryota</taxon>
        <taxon>Viridiplantae</taxon>
        <taxon>Streptophyta</taxon>
        <taxon>Embryophyta</taxon>
        <taxon>Tracheophyta</taxon>
        <taxon>Spermatophyta</taxon>
        <taxon>Magnoliopsida</taxon>
        <taxon>eudicotyledons</taxon>
        <taxon>Gunneridae</taxon>
        <taxon>Pentapetalae</taxon>
        <taxon>asterids</taxon>
        <taxon>lamiids</taxon>
        <taxon>Lamiales</taxon>
        <taxon>Oleaceae</taxon>
        <taxon>Oleeae</taxon>
        <taxon>Fraxinus</taxon>
    </lineage>
</organism>
<dbReference type="InterPro" id="IPR010399">
    <property type="entry name" value="Tify_dom"/>
</dbReference>
<dbReference type="InterPro" id="IPR040390">
    <property type="entry name" value="TIFY/JAZ"/>
</dbReference>
<keyword evidence="2" id="KW-0539">Nucleus</keyword>
<dbReference type="Pfam" id="PF09425">
    <property type="entry name" value="Jas_motif"/>
    <property type="match status" value="1"/>
</dbReference>